<dbReference type="Proteomes" id="UP000665561">
    <property type="component" value="Unassembled WGS sequence"/>
</dbReference>
<feature type="transmembrane region" description="Helical" evidence="6">
    <location>
        <begin position="72"/>
        <end position="92"/>
    </location>
</feature>
<proteinExistence type="inferred from homology"/>
<evidence type="ECO:0000256" key="6">
    <source>
        <dbReference type="SAM" id="Phobius"/>
    </source>
</evidence>
<protein>
    <submittedName>
        <fullName evidence="7">DUF423 domain-containing protein</fullName>
    </submittedName>
</protein>
<dbReference type="PANTHER" id="PTHR43461">
    <property type="entry name" value="TRANSMEMBRANE PROTEIN 256"/>
    <property type="match status" value="1"/>
</dbReference>
<comment type="similarity">
    <text evidence="2">Belongs to the UPF0382 family.</text>
</comment>
<dbReference type="RefSeq" id="WP_161744917.1">
    <property type="nucleotide sequence ID" value="NZ_JAAAMV010000018.1"/>
</dbReference>
<keyword evidence="5 6" id="KW-0472">Membrane</keyword>
<keyword evidence="3 6" id="KW-0812">Transmembrane</keyword>
<reference evidence="7 8" key="1">
    <citation type="submission" date="2020-01" db="EMBL/GenBank/DDBJ databases">
        <title>Paenibacillus soybeanensis sp. nov. isolated from the nodules of soybean (Glycine max(L.) Merr).</title>
        <authorList>
            <person name="Wang H."/>
        </authorList>
    </citation>
    <scope>NUCLEOTIDE SEQUENCE [LARGE SCALE GENOMIC DNA]</scope>
    <source>
        <strain evidence="7 8">T1</strain>
    </source>
</reference>
<sequence length="129" mass="14130">MFNKYGAYGAIHALLAVALGAFGAHGLKDRLTEEMLNVFETGVRYHMFHAIGLLLIALAADRIGKNDQRIRWAARLMHLGIFLFSGSLYALSLSDVKWIGIITPFGGLAFIVAWGLAAYSIWKAKSSSD</sequence>
<evidence type="ECO:0000313" key="8">
    <source>
        <dbReference type="Proteomes" id="UP000665561"/>
    </source>
</evidence>
<evidence type="ECO:0000256" key="2">
    <source>
        <dbReference type="ARBA" id="ARBA00009694"/>
    </source>
</evidence>
<feature type="transmembrane region" description="Helical" evidence="6">
    <location>
        <begin position="98"/>
        <end position="122"/>
    </location>
</feature>
<comment type="caution">
    <text evidence="7">The sequence shown here is derived from an EMBL/GenBank/DDBJ whole genome shotgun (WGS) entry which is preliminary data.</text>
</comment>
<dbReference type="Pfam" id="PF04241">
    <property type="entry name" value="DUF423"/>
    <property type="match status" value="1"/>
</dbReference>
<feature type="transmembrane region" description="Helical" evidence="6">
    <location>
        <begin position="42"/>
        <end position="60"/>
    </location>
</feature>
<organism evidence="7 8">
    <name type="scientific">Paenibacillus glycinis</name>
    <dbReference type="NCBI Taxonomy" id="2697035"/>
    <lineage>
        <taxon>Bacteria</taxon>
        <taxon>Bacillati</taxon>
        <taxon>Bacillota</taxon>
        <taxon>Bacilli</taxon>
        <taxon>Bacillales</taxon>
        <taxon>Paenibacillaceae</taxon>
        <taxon>Paenibacillus</taxon>
    </lineage>
</organism>
<evidence type="ECO:0000313" key="7">
    <source>
        <dbReference type="EMBL" id="NBD26120.1"/>
    </source>
</evidence>
<dbReference type="PANTHER" id="PTHR43461:SF1">
    <property type="entry name" value="TRANSMEMBRANE PROTEIN 256"/>
    <property type="match status" value="1"/>
</dbReference>
<gene>
    <name evidence="7" type="ORF">GT019_19780</name>
</gene>
<name>A0ABW9XTX2_9BACL</name>
<dbReference type="InterPro" id="IPR006696">
    <property type="entry name" value="DUF423"/>
</dbReference>
<evidence type="ECO:0000256" key="5">
    <source>
        <dbReference type="ARBA" id="ARBA00023136"/>
    </source>
</evidence>
<evidence type="ECO:0000256" key="1">
    <source>
        <dbReference type="ARBA" id="ARBA00004141"/>
    </source>
</evidence>
<comment type="subcellular location">
    <subcellularLocation>
        <location evidence="1">Membrane</location>
        <topology evidence="1">Multi-pass membrane protein</topology>
    </subcellularLocation>
</comment>
<evidence type="ECO:0000256" key="4">
    <source>
        <dbReference type="ARBA" id="ARBA00022989"/>
    </source>
</evidence>
<accession>A0ABW9XTX2</accession>
<keyword evidence="4 6" id="KW-1133">Transmembrane helix</keyword>
<evidence type="ECO:0000256" key="3">
    <source>
        <dbReference type="ARBA" id="ARBA00022692"/>
    </source>
</evidence>
<keyword evidence="8" id="KW-1185">Reference proteome</keyword>
<dbReference type="EMBL" id="JAAAMV010000018">
    <property type="protein sequence ID" value="NBD26120.1"/>
    <property type="molecule type" value="Genomic_DNA"/>
</dbReference>